<evidence type="ECO:0000256" key="1">
    <source>
        <dbReference type="SAM" id="Phobius"/>
    </source>
</evidence>
<keyword evidence="1" id="KW-0812">Transmembrane</keyword>
<feature type="transmembrane region" description="Helical" evidence="1">
    <location>
        <begin position="27"/>
        <end position="45"/>
    </location>
</feature>
<evidence type="ECO:0000313" key="3">
    <source>
        <dbReference type="Proteomes" id="UP001231941"/>
    </source>
</evidence>
<dbReference type="EMBL" id="JAVAMP010000003">
    <property type="protein sequence ID" value="MDP5274422.1"/>
    <property type="molecule type" value="Genomic_DNA"/>
</dbReference>
<keyword evidence="1" id="KW-1133">Transmembrane helix</keyword>
<organism evidence="2 3">
    <name type="scientific">Chengkuizengella axinellae</name>
    <dbReference type="NCBI Taxonomy" id="3064388"/>
    <lineage>
        <taxon>Bacteria</taxon>
        <taxon>Bacillati</taxon>
        <taxon>Bacillota</taxon>
        <taxon>Bacilli</taxon>
        <taxon>Bacillales</taxon>
        <taxon>Paenibacillaceae</taxon>
        <taxon>Chengkuizengella</taxon>
    </lineage>
</organism>
<proteinExistence type="predicted"/>
<reference evidence="2 3" key="1">
    <citation type="submission" date="2023-08" db="EMBL/GenBank/DDBJ databases">
        <authorList>
            <person name="Park J.-S."/>
        </authorList>
    </citation>
    <scope>NUCLEOTIDE SEQUENCE [LARGE SCALE GENOMIC DNA]</scope>
    <source>
        <strain evidence="2 3">2205SS18-9</strain>
    </source>
</reference>
<dbReference type="Proteomes" id="UP001231941">
    <property type="component" value="Unassembled WGS sequence"/>
</dbReference>
<keyword evidence="3" id="KW-1185">Reference proteome</keyword>
<accession>A0ABT9IYM6</accession>
<comment type="caution">
    <text evidence="2">The sequence shown here is derived from an EMBL/GenBank/DDBJ whole genome shotgun (WGS) entry which is preliminary data.</text>
</comment>
<sequence length="58" mass="6506">MPMTYGLEAFRGSVLEGSSPIMISPSLWKLTLTGIVYFIIGSISIKKMEKKILEKHFS</sequence>
<name>A0ABT9IYM6_9BACL</name>
<evidence type="ECO:0008006" key="4">
    <source>
        <dbReference type="Google" id="ProtNLM"/>
    </source>
</evidence>
<keyword evidence="1" id="KW-0472">Membrane</keyword>
<protein>
    <recommendedName>
        <fullName evidence="4">ABC transporter permease</fullName>
    </recommendedName>
</protein>
<gene>
    <name evidence="2" type="ORF">Q5Y73_09895</name>
</gene>
<evidence type="ECO:0000313" key="2">
    <source>
        <dbReference type="EMBL" id="MDP5274422.1"/>
    </source>
</evidence>
<dbReference type="RefSeq" id="WP_305991733.1">
    <property type="nucleotide sequence ID" value="NZ_JAVAMP010000003.1"/>
</dbReference>